<dbReference type="SUPFAM" id="SSF55383">
    <property type="entry name" value="Copper amine oxidase, domain N"/>
    <property type="match status" value="1"/>
</dbReference>
<dbReference type="PROSITE" id="PS50012">
    <property type="entry name" value="RCC1_3"/>
    <property type="match status" value="3"/>
</dbReference>
<evidence type="ECO:0000313" key="3">
    <source>
        <dbReference type="Proteomes" id="UP000502248"/>
    </source>
</evidence>
<protein>
    <recommendedName>
        <fullName evidence="1">Copper amine oxidase-like N-terminal domain-containing protein</fullName>
    </recommendedName>
</protein>
<dbReference type="PRINTS" id="PR00633">
    <property type="entry name" value="RCCNDNSATION"/>
</dbReference>
<dbReference type="Proteomes" id="UP000502248">
    <property type="component" value="Chromosome"/>
</dbReference>
<keyword evidence="3" id="KW-1185">Reference proteome</keyword>
<sequence>MHSISRNTKLHKLTLFLSLFLLISIFCSPISIASSNSFSNIISTVEGGTKLKQKVDYGVNLVIRGQAVTPSYKSYIKIETSEVMAPIKLITDHFGLALKWDKKNYSIRLTAANRNYLMKIGEHTGSMNGMFFFVRSAPEITDSTIMIPTSFLAEILGVNVKWDGKSRTLYLGDEKKKLDPAPLKDRLTSVLYKSLSINGGNAVAVRQDGTLWAWGELYEKPTLLLKEVKDAQVGTGFGIALKTDGTVWAWGKNMGGALGNGTIDGKQREDTPQQVEGVANVQSIEIGGMSVFAVREDGTVVAWGSNSAGKLGLGRTYQILYPTPFQTKWENVKQLSSGSYSTIVLLRDGTVWQTSPDYPELEQIKELKQIQSIANGQQALALSEEGKVYSWNDFNYPGVHLVPGLPVISSINAGMYQYFALTSEGNLYSWGNNLFGELGMDDSETNGRVPVFNEKLSPVRMAVGGFEQSLFVTKDEKLLGVGNSPNNVIGPNTYKSWDATIHDLAEIVLPQ</sequence>
<dbReference type="Pfam" id="PF13540">
    <property type="entry name" value="RCC1_2"/>
    <property type="match status" value="1"/>
</dbReference>
<dbReference type="InterPro" id="IPR012854">
    <property type="entry name" value="Cu_amine_oxidase-like_N"/>
</dbReference>
<dbReference type="InterPro" id="IPR009091">
    <property type="entry name" value="RCC1/BLIP-II"/>
</dbReference>
<dbReference type="InterPro" id="IPR036582">
    <property type="entry name" value="Mao_N_sf"/>
</dbReference>
<dbReference type="PANTHER" id="PTHR45982:SF1">
    <property type="entry name" value="REGULATOR OF CHROMOSOME CONDENSATION"/>
    <property type="match status" value="1"/>
</dbReference>
<dbReference type="EMBL" id="CP051680">
    <property type="protein sequence ID" value="QJD86358.1"/>
    <property type="molecule type" value="Genomic_DNA"/>
</dbReference>
<dbReference type="Gene3D" id="2.130.10.30">
    <property type="entry name" value="Regulator of chromosome condensation 1/beta-lactamase-inhibitor protein II"/>
    <property type="match status" value="2"/>
</dbReference>
<dbReference type="RefSeq" id="WP_169282607.1">
    <property type="nucleotide sequence ID" value="NZ_CP051680.1"/>
</dbReference>
<evidence type="ECO:0000313" key="2">
    <source>
        <dbReference type="EMBL" id="QJD86358.1"/>
    </source>
</evidence>
<evidence type="ECO:0000259" key="1">
    <source>
        <dbReference type="Pfam" id="PF07833"/>
    </source>
</evidence>
<dbReference type="InterPro" id="IPR051553">
    <property type="entry name" value="Ran_GTPase-activating"/>
</dbReference>
<dbReference type="Pfam" id="PF07833">
    <property type="entry name" value="Cu_amine_oxidN1"/>
    <property type="match status" value="1"/>
</dbReference>
<dbReference type="KEGG" id="cheb:HH215_26460"/>
<dbReference type="Pfam" id="PF00415">
    <property type="entry name" value="RCC1"/>
    <property type="match status" value="2"/>
</dbReference>
<organism evidence="2 3">
    <name type="scientific">Cohnella herbarum</name>
    <dbReference type="NCBI Taxonomy" id="2728023"/>
    <lineage>
        <taxon>Bacteria</taxon>
        <taxon>Bacillati</taxon>
        <taxon>Bacillota</taxon>
        <taxon>Bacilli</taxon>
        <taxon>Bacillales</taxon>
        <taxon>Paenibacillaceae</taxon>
        <taxon>Cohnella</taxon>
    </lineage>
</organism>
<dbReference type="InterPro" id="IPR000408">
    <property type="entry name" value="Reg_chr_condens"/>
</dbReference>
<feature type="domain" description="Copper amine oxidase-like N-terminal" evidence="1">
    <location>
        <begin position="63"/>
        <end position="171"/>
    </location>
</feature>
<dbReference type="PANTHER" id="PTHR45982">
    <property type="entry name" value="REGULATOR OF CHROMOSOME CONDENSATION"/>
    <property type="match status" value="1"/>
</dbReference>
<accession>A0A7Z2VN53</accession>
<reference evidence="2 3" key="1">
    <citation type="submission" date="2020-04" db="EMBL/GenBank/DDBJ databases">
        <title>Genome sequencing of novel species.</title>
        <authorList>
            <person name="Heo J."/>
            <person name="Kim S.-J."/>
            <person name="Kim J.-S."/>
            <person name="Hong S.-B."/>
            <person name="Kwon S.-W."/>
        </authorList>
    </citation>
    <scope>NUCLEOTIDE SEQUENCE [LARGE SCALE GENOMIC DNA]</scope>
    <source>
        <strain evidence="2 3">MFER-1</strain>
    </source>
</reference>
<name>A0A7Z2VN53_9BACL</name>
<gene>
    <name evidence="2" type="ORF">HH215_26460</name>
</gene>
<dbReference type="AlphaFoldDB" id="A0A7Z2VN53"/>
<proteinExistence type="predicted"/>
<dbReference type="Gene3D" id="3.30.457.10">
    <property type="entry name" value="Copper amine oxidase-like, N-terminal domain"/>
    <property type="match status" value="1"/>
</dbReference>
<dbReference type="SUPFAM" id="SSF50985">
    <property type="entry name" value="RCC1/BLIP-II"/>
    <property type="match status" value="2"/>
</dbReference>